<accession>A0A1X6ZGV6</accession>
<reference evidence="1 2" key="1">
    <citation type="submission" date="2017-03" db="EMBL/GenBank/DDBJ databases">
        <authorList>
            <person name="Afonso C.L."/>
            <person name="Miller P.J."/>
            <person name="Scott M.A."/>
            <person name="Spackman E."/>
            <person name="Goraichik I."/>
            <person name="Dimitrov K.M."/>
            <person name="Suarez D.L."/>
            <person name="Swayne D.E."/>
        </authorList>
    </citation>
    <scope>NUCLEOTIDE SEQUENCE [LARGE SCALE GENOMIC DNA]</scope>
    <source>
        <strain evidence="1 2">CECT 7751</strain>
    </source>
</reference>
<keyword evidence="2" id="KW-1185">Reference proteome</keyword>
<dbReference type="Proteomes" id="UP000193963">
    <property type="component" value="Unassembled WGS sequence"/>
</dbReference>
<proteinExistence type="predicted"/>
<dbReference type="RefSeq" id="WP_157792211.1">
    <property type="nucleotide sequence ID" value="NZ_FWFN01000004.1"/>
</dbReference>
<evidence type="ECO:0000313" key="1">
    <source>
        <dbReference type="EMBL" id="SLN50626.1"/>
    </source>
</evidence>
<organism evidence="1 2">
    <name type="scientific">Pseudooceanicola marinus</name>
    <dbReference type="NCBI Taxonomy" id="396013"/>
    <lineage>
        <taxon>Bacteria</taxon>
        <taxon>Pseudomonadati</taxon>
        <taxon>Pseudomonadota</taxon>
        <taxon>Alphaproteobacteria</taxon>
        <taxon>Rhodobacterales</taxon>
        <taxon>Paracoccaceae</taxon>
        <taxon>Pseudooceanicola</taxon>
    </lineage>
</organism>
<evidence type="ECO:0000313" key="2">
    <source>
        <dbReference type="Proteomes" id="UP000193963"/>
    </source>
</evidence>
<dbReference type="EMBL" id="FWFN01000004">
    <property type="protein sequence ID" value="SLN50626.1"/>
    <property type="molecule type" value="Genomic_DNA"/>
</dbReference>
<protein>
    <submittedName>
        <fullName evidence="1">Uncharacterized protein</fullName>
    </submittedName>
</protein>
<dbReference type="AlphaFoldDB" id="A0A1X6ZGV6"/>
<gene>
    <name evidence="1" type="ORF">PSM7751_02477</name>
</gene>
<name>A0A1X6ZGV6_9RHOB</name>
<dbReference type="OrthoDB" id="7843865at2"/>
<sequence length="236" mass="25042">MPVSLPRLPVLPRPSVPRRAPRRSAMALALAALIGLGGTLPAAAQSVIRNAELSARLFEAAQDLRDPMLAVAAARLRKSVLAMQVQRQPVKEGPSAEGITPEPRLLSWQRMLDAALEMSGGSETIAKLADDVRFAGTKGVASGQVYSITTISGNGKDTYPPLEYIGGDYAEVYVEAKDTGADLNLFVRDGLGRLVCSDTDISAIAYCGWRPATSEVFTVEVVNRGPAASSYSLITN</sequence>